<evidence type="ECO:0000256" key="1">
    <source>
        <dbReference type="SAM" id="MobiDB-lite"/>
    </source>
</evidence>
<dbReference type="AlphaFoldDB" id="A0AAV7VX62"/>
<evidence type="ECO:0000313" key="3">
    <source>
        <dbReference type="Proteomes" id="UP001066276"/>
    </source>
</evidence>
<proteinExistence type="predicted"/>
<keyword evidence="3" id="KW-1185">Reference proteome</keyword>
<gene>
    <name evidence="2" type="ORF">NDU88_000039</name>
</gene>
<protein>
    <submittedName>
        <fullName evidence="2">Uncharacterized protein</fullName>
    </submittedName>
</protein>
<evidence type="ECO:0000313" key="2">
    <source>
        <dbReference type="EMBL" id="KAJ1204594.1"/>
    </source>
</evidence>
<dbReference type="EMBL" id="JANPWB010000002">
    <property type="protein sequence ID" value="KAJ1204594.1"/>
    <property type="molecule type" value="Genomic_DNA"/>
</dbReference>
<dbReference type="Proteomes" id="UP001066276">
    <property type="component" value="Chromosome 1_2"/>
</dbReference>
<name>A0AAV7VX62_PLEWA</name>
<sequence length="112" mass="11928">MEGLVGLSPQSLWHSPPEKAGASVAAAFVQSLWEFDTGLPSLWHSRPLRGRRGPRHGRICPSLPIVLPAPLTGLDGSHDGSPCREALLRSASNNQELAGVPAESQAFGDLER</sequence>
<accession>A0AAV7VX62</accession>
<reference evidence="2" key="1">
    <citation type="journal article" date="2022" name="bioRxiv">
        <title>Sequencing and chromosome-scale assembly of the giantPleurodeles waltlgenome.</title>
        <authorList>
            <person name="Brown T."/>
            <person name="Elewa A."/>
            <person name="Iarovenko S."/>
            <person name="Subramanian E."/>
            <person name="Araus A.J."/>
            <person name="Petzold A."/>
            <person name="Susuki M."/>
            <person name="Suzuki K.-i.T."/>
            <person name="Hayashi T."/>
            <person name="Toyoda A."/>
            <person name="Oliveira C."/>
            <person name="Osipova E."/>
            <person name="Leigh N.D."/>
            <person name="Simon A."/>
            <person name="Yun M.H."/>
        </authorList>
    </citation>
    <scope>NUCLEOTIDE SEQUENCE</scope>
    <source>
        <strain evidence="2">20211129_DDA</strain>
        <tissue evidence="2">Liver</tissue>
    </source>
</reference>
<feature type="region of interest" description="Disordered" evidence="1">
    <location>
        <begin position="92"/>
        <end position="112"/>
    </location>
</feature>
<organism evidence="2 3">
    <name type="scientific">Pleurodeles waltl</name>
    <name type="common">Iberian ribbed newt</name>
    <dbReference type="NCBI Taxonomy" id="8319"/>
    <lineage>
        <taxon>Eukaryota</taxon>
        <taxon>Metazoa</taxon>
        <taxon>Chordata</taxon>
        <taxon>Craniata</taxon>
        <taxon>Vertebrata</taxon>
        <taxon>Euteleostomi</taxon>
        <taxon>Amphibia</taxon>
        <taxon>Batrachia</taxon>
        <taxon>Caudata</taxon>
        <taxon>Salamandroidea</taxon>
        <taxon>Salamandridae</taxon>
        <taxon>Pleurodelinae</taxon>
        <taxon>Pleurodeles</taxon>
    </lineage>
</organism>
<comment type="caution">
    <text evidence="2">The sequence shown here is derived from an EMBL/GenBank/DDBJ whole genome shotgun (WGS) entry which is preliminary data.</text>
</comment>